<dbReference type="GO" id="GO:0005829">
    <property type="term" value="C:cytosol"/>
    <property type="evidence" value="ECO:0007669"/>
    <property type="project" value="TreeGrafter"/>
</dbReference>
<evidence type="ECO:0000313" key="4">
    <source>
        <dbReference type="Proteomes" id="UP000044071"/>
    </source>
</evidence>
<comment type="similarity">
    <text evidence="1 2">Belongs to the BolA/IbaG family.</text>
</comment>
<dbReference type="PANTHER" id="PTHR46229">
    <property type="entry name" value="BOLA TRANSCRIPTION REGULATOR"/>
    <property type="match status" value="1"/>
</dbReference>
<accession>A0A078KZ86</accession>
<evidence type="ECO:0000256" key="2">
    <source>
        <dbReference type="RuleBase" id="RU003860"/>
    </source>
</evidence>
<dbReference type="EMBL" id="CCSB01000001">
    <property type="protein sequence ID" value="CDZ77038.1"/>
    <property type="molecule type" value="Genomic_DNA"/>
</dbReference>
<organism evidence="3 4">
    <name type="scientific">Legionella massiliensis</name>
    <dbReference type="NCBI Taxonomy" id="1034943"/>
    <lineage>
        <taxon>Bacteria</taxon>
        <taxon>Pseudomonadati</taxon>
        <taxon>Pseudomonadota</taxon>
        <taxon>Gammaproteobacteria</taxon>
        <taxon>Legionellales</taxon>
        <taxon>Legionellaceae</taxon>
        <taxon>Legionella</taxon>
    </lineage>
</organism>
<dbReference type="SUPFAM" id="SSF82657">
    <property type="entry name" value="BolA-like"/>
    <property type="match status" value="1"/>
</dbReference>
<dbReference type="Pfam" id="PF01722">
    <property type="entry name" value="BolA"/>
    <property type="match status" value="1"/>
</dbReference>
<evidence type="ECO:0000256" key="1">
    <source>
        <dbReference type="ARBA" id="ARBA00005578"/>
    </source>
</evidence>
<gene>
    <name evidence="3" type="ORF">BN59_01317</name>
</gene>
<dbReference type="Proteomes" id="UP000044071">
    <property type="component" value="Unassembled WGS sequence"/>
</dbReference>
<protein>
    <submittedName>
        <fullName evidence="3">Transcriptional regulator BolA</fullName>
    </submittedName>
</protein>
<dbReference type="RefSeq" id="WP_043873454.1">
    <property type="nucleotide sequence ID" value="NZ_CCVW01000001.1"/>
</dbReference>
<dbReference type="InterPro" id="IPR036065">
    <property type="entry name" value="BolA-like_sf"/>
</dbReference>
<dbReference type="PIRSF" id="PIRSF003113">
    <property type="entry name" value="BolA"/>
    <property type="match status" value="1"/>
</dbReference>
<proteinExistence type="inferred from homology"/>
<dbReference type="eggNOG" id="COG0271">
    <property type="taxonomic scope" value="Bacteria"/>
</dbReference>
<dbReference type="InterPro" id="IPR050961">
    <property type="entry name" value="BolA/IbaG_stress_morph_reg"/>
</dbReference>
<name>A0A078KZ86_9GAMM</name>
<dbReference type="InterPro" id="IPR002634">
    <property type="entry name" value="BolA"/>
</dbReference>
<dbReference type="AlphaFoldDB" id="A0A078KZ86"/>
<keyword evidence="4" id="KW-1185">Reference proteome</keyword>
<dbReference type="GO" id="GO:0006351">
    <property type="term" value="P:DNA-templated transcription"/>
    <property type="evidence" value="ECO:0007669"/>
    <property type="project" value="TreeGrafter"/>
</dbReference>
<evidence type="ECO:0000313" key="3">
    <source>
        <dbReference type="EMBL" id="CDZ77038.1"/>
    </source>
</evidence>
<dbReference type="Gene3D" id="3.30.300.90">
    <property type="entry name" value="BolA-like"/>
    <property type="match status" value="1"/>
</dbReference>
<sequence length="105" mass="11984">MSREERINQLVSQELNPSFLEVLNESNRHHVPEGAETHFKLSIVSEKFKDLTRIARHRLINNLLAKELNTGLHALSLHLYTSEEWESKGGAIPNSPACRDGYRHG</sequence>
<reference evidence="3 4" key="1">
    <citation type="submission" date="2014-06" db="EMBL/GenBank/DDBJ databases">
        <authorList>
            <person name="Urmite Genomes Urmite Genomes"/>
        </authorList>
    </citation>
    <scope>NUCLEOTIDE SEQUENCE [LARGE SCALE GENOMIC DNA]</scope>
</reference>
<dbReference type="STRING" id="1034943.BN59_01317"/>
<dbReference type="OrthoDB" id="9801469at2"/>
<dbReference type="PANTHER" id="PTHR46229:SF2">
    <property type="entry name" value="BOLA-LIKE PROTEIN 1"/>
    <property type="match status" value="1"/>
</dbReference>